<gene>
    <name evidence="3" type="ORF">EP867_09345</name>
</gene>
<organism evidence="3 4">
    <name type="scientific">Falsigemmobacter intermedius</name>
    <dbReference type="NCBI Taxonomy" id="1553448"/>
    <lineage>
        <taxon>Bacteria</taxon>
        <taxon>Pseudomonadati</taxon>
        <taxon>Pseudomonadota</taxon>
        <taxon>Alphaproteobacteria</taxon>
        <taxon>Rhodobacterales</taxon>
        <taxon>Paracoccaceae</taxon>
        <taxon>Falsigemmobacter</taxon>
    </lineage>
</organism>
<dbReference type="EMBL" id="SBLC01000011">
    <property type="protein sequence ID" value="RWY41390.1"/>
    <property type="molecule type" value="Genomic_DNA"/>
</dbReference>
<dbReference type="AlphaFoldDB" id="A0A444MBL9"/>
<proteinExistence type="predicted"/>
<accession>A0A444MBL9</accession>
<feature type="compositionally biased region" description="Basic and acidic residues" evidence="1">
    <location>
        <begin position="172"/>
        <end position="182"/>
    </location>
</feature>
<dbReference type="OrthoDB" id="9800174at2"/>
<evidence type="ECO:0000259" key="2">
    <source>
        <dbReference type="Pfam" id="PF11941"/>
    </source>
</evidence>
<dbReference type="Gene3D" id="1.10.10.760">
    <property type="entry name" value="E-set domains of sugar-utilizing enzymes"/>
    <property type="match status" value="1"/>
</dbReference>
<protein>
    <submittedName>
        <fullName evidence="3">DUF3459 domain-containing protein</fullName>
    </submittedName>
</protein>
<evidence type="ECO:0000313" key="3">
    <source>
        <dbReference type="EMBL" id="RWY41390.1"/>
    </source>
</evidence>
<dbReference type="Proteomes" id="UP000287168">
    <property type="component" value="Unassembled WGS sequence"/>
</dbReference>
<feature type="region of interest" description="Disordered" evidence="1">
    <location>
        <begin position="1"/>
        <end position="83"/>
    </location>
</feature>
<keyword evidence="4" id="KW-1185">Reference proteome</keyword>
<comment type="caution">
    <text evidence="3">The sequence shown here is derived from an EMBL/GenBank/DDBJ whole genome shotgun (WGS) entry which is preliminary data.</text>
</comment>
<dbReference type="InterPro" id="IPR044901">
    <property type="entry name" value="Trehalose_TreZ_E-set_sf"/>
</dbReference>
<feature type="domain" description="DUF3459" evidence="2">
    <location>
        <begin position="130"/>
        <end position="189"/>
    </location>
</feature>
<dbReference type="InterPro" id="IPR022567">
    <property type="entry name" value="DUF3459"/>
</dbReference>
<dbReference type="Gene3D" id="3.20.20.80">
    <property type="entry name" value="Glycosidases"/>
    <property type="match status" value="1"/>
</dbReference>
<reference evidence="3 4" key="1">
    <citation type="journal article" date="2015" name="Int. J. Syst. Evol. Microbiol.">
        <title>Gemmobacter intermedius sp. nov., isolated from a white stork (Ciconia ciconia).</title>
        <authorList>
            <person name="Kampfer P."/>
            <person name="Jerzak L."/>
            <person name="Wilharm G."/>
            <person name="Golke J."/>
            <person name="Busse H.J."/>
            <person name="Glaeser S.P."/>
        </authorList>
    </citation>
    <scope>NUCLEOTIDE SEQUENCE [LARGE SCALE GENOMIC DNA]</scope>
    <source>
        <strain evidence="3 4">119/4</strain>
    </source>
</reference>
<feature type="compositionally biased region" description="Basic and acidic residues" evidence="1">
    <location>
        <begin position="45"/>
        <end position="73"/>
    </location>
</feature>
<feature type="region of interest" description="Disordered" evidence="1">
    <location>
        <begin position="166"/>
        <end position="199"/>
    </location>
</feature>
<evidence type="ECO:0000256" key="1">
    <source>
        <dbReference type="SAM" id="MobiDB-lite"/>
    </source>
</evidence>
<sequence>MKLVSEGEPGASEHRIIRAENNSGVKPHGLKESRTPFPFFSDMPPELRQDILEGRKEELLKTPEPEDPRRPDPDATLDPCDPASFQAAKLNHSETPEEPGAEWRAFVRELIALRQQEIVPRLRGIGGHSGSYIKTGPLAVCVTWAMGDGSRLRLRLNLSEQAQWGLPPPESRLLRREGEAGPDRLGPWSLDFSLSGTGT</sequence>
<evidence type="ECO:0000313" key="4">
    <source>
        <dbReference type="Proteomes" id="UP000287168"/>
    </source>
</evidence>
<dbReference type="Pfam" id="PF11941">
    <property type="entry name" value="DUF3459"/>
    <property type="match status" value="1"/>
</dbReference>
<dbReference type="GO" id="GO:0016798">
    <property type="term" value="F:hydrolase activity, acting on glycosyl bonds"/>
    <property type="evidence" value="ECO:0007669"/>
    <property type="project" value="UniProtKB-KW"/>
</dbReference>
<name>A0A444MBL9_9RHOB</name>